<evidence type="ECO:0000256" key="1">
    <source>
        <dbReference type="SAM" id="MobiDB-lite"/>
    </source>
</evidence>
<evidence type="ECO:0000313" key="3">
    <source>
        <dbReference type="Proteomes" id="UP001146120"/>
    </source>
</evidence>
<evidence type="ECO:0008006" key="4">
    <source>
        <dbReference type="Google" id="ProtNLM"/>
    </source>
</evidence>
<feature type="compositionally biased region" description="Basic and acidic residues" evidence="1">
    <location>
        <begin position="220"/>
        <end position="235"/>
    </location>
</feature>
<dbReference type="Proteomes" id="UP001146120">
    <property type="component" value="Unassembled WGS sequence"/>
</dbReference>
<sequence>MYTPIIPPKLTRIAHPALVQWKKVRVEYEAPMTARCKVAGEDPNSVLVSVKNSFDHQLLSVETIASVKNDTIPDIDRLFEKELEIDLRETDVEAQITKYFQCCEEVIQENGLSSIFADADGVKEKRKLLKRSLEPDEFRAEVDLQQRFAAKHTKMCDVALFELVLAKAKKQDIRFRASKAADLGKRDGEKDHKEGRLDKRKADDDSTKRGNGKTGYKTRGGREFKKGKGARKDRNRLLALRKGSLAFRV</sequence>
<name>A0AAV2ZGA2_9STRA</name>
<dbReference type="EMBL" id="DAKRPA010000003">
    <property type="protein sequence ID" value="DBA05091.1"/>
    <property type="molecule type" value="Genomic_DNA"/>
</dbReference>
<gene>
    <name evidence="2" type="ORF">N0F65_000779</name>
</gene>
<accession>A0AAV2ZGA2</accession>
<reference evidence="2" key="2">
    <citation type="journal article" date="2023" name="Microbiol Resour">
        <title>Decontamination and Annotation of the Draft Genome Sequence of the Oomycete Lagenidium giganteum ARSEF 373.</title>
        <authorList>
            <person name="Morgan W.R."/>
            <person name="Tartar A."/>
        </authorList>
    </citation>
    <scope>NUCLEOTIDE SEQUENCE</scope>
    <source>
        <strain evidence="2">ARSEF 373</strain>
    </source>
</reference>
<comment type="caution">
    <text evidence="2">The sequence shown here is derived from an EMBL/GenBank/DDBJ whole genome shotgun (WGS) entry which is preliminary data.</text>
</comment>
<protein>
    <recommendedName>
        <fullName evidence="4">Mre11 DNA-binding domain-containing protein</fullName>
    </recommendedName>
</protein>
<evidence type="ECO:0000313" key="2">
    <source>
        <dbReference type="EMBL" id="DBA05091.1"/>
    </source>
</evidence>
<dbReference type="AlphaFoldDB" id="A0AAV2ZGA2"/>
<keyword evidence="3" id="KW-1185">Reference proteome</keyword>
<reference evidence="2" key="1">
    <citation type="submission" date="2022-11" db="EMBL/GenBank/DDBJ databases">
        <authorList>
            <person name="Morgan W.R."/>
            <person name="Tartar A."/>
        </authorList>
    </citation>
    <scope>NUCLEOTIDE SEQUENCE</scope>
    <source>
        <strain evidence="2">ARSEF 373</strain>
    </source>
</reference>
<feature type="region of interest" description="Disordered" evidence="1">
    <location>
        <begin position="184"/>
        <end position="235"/>
    </location>
</feature>
<proteinExistence type="predicted"/>
<feature type="compositionally biased region" description="Basic and acidic residues" evidence="1">
    <location>
        <begin position="184"/>
        <end position="208"/>
    </location>
</feature>
<organism evidence="2 3">
    <name type="scientific">Lagenidium giganteum</name>
    <dbReference type="NCBI Taxonomy" id="4803"/>
    <lineage>
        <taxon>Eukaryota</taxon>
        <taxon>Sar</taxon>
        <taxon>Stramenopiles</taxon>
        <taxon>Oomycota</taxon>
        <taxon>Peronosporomycetes</taxon>
        <taxon>Pythiales</taxon>
        <taxon>Pythiaceae</taxon>
    </lineage>
</organism>